<gene>
    <name evidence="2" type="ORF">ASILVAE211_20625</name>
</gene>
<dbReference type="RefSeq" id="WP_227323259.1">
    <property type="nucleotide sequence ID" value="NZ_JAESVB010000015.1"/>
</dbReference>
<dbReference type="GO" id="GO:0005524">
    <property type="term" value="F:ATP binding"/>
    <property type="evidence" value="ECO:0007669"/>
    <property type="project" value="UniProtKB-KW"/>
</dbReference>
<dbReference type="AlphaFoldDB" id="A0A963YV04"/>
<dbReference type="EMBL" id="JAESVB010000015">
    <property type="protein sequence ID" value="MCB8877612.1"/>
    <property type="molecule type" value="Genomic_DNA"/>
</dbReference>
<dbReference type="GO" id="GO:0003677">
    <property type="term" value="F:DNA binding"/>
    <property type="evidence" value="ECO:0007669"/>
    <property type="project" value="UniProtKB-KW"/>
</dbReference>
<evidence type="ECO:0000259" key="1">
    <source>
        <dbReference type="Pfam" id="PF04313"/>
    </source>
</evidence>
<reference evidence="2" key="2">
    <citation type="submission" date="2021-01" db="EMBL/GenBank/DDBJ databases">
        <authorList>
            <person name="Mieszkin S."/>
            <person name="Pouder E."/>
            <person name="Alain K."/>
        </authorList>
    </citation>
    <scope>NUCLEOTIDE SEQUENCE</scope>
    <source>
        <strain evidence="2">HW T2.11</strain>
    </source>
</reference>
<dbReference type="GO" id="GO:0009307">
    <property type="term" value="P:DNA restriction-modification system"/>
    <property type="evidence" value="ECO:0007669"/>
    <property type="project" value="UniProtKB-KW"/>
</dbReference>
<organism evidence="2 3">
    <name type="scientific">Acidisoma silvae</name>
    <dbReference type="NCBI Taxonomy" id="2802396"/>
    <lineage>
        <taxon>Bacteria</taxon>
        <taxon>Pseudomonadati</taxon>
        <taxon>Pseudomonadota</taxon>
        <taxon>Alphaproteobacteria</taxon>
        <taxon>Acetobacterales</taxon>
        <taxon>Acidocellaceae</taxon>
        <taxon>Acidisoma</taxon>
    </lineage>
</organism>
<evidence type="ECO:0000313" key="2">
    <source>
        <dbReference type="EMBL" id="MCB8877612.1"/>
    </source>
</evidence>
<dbReference type="Proteomes" id="UP000708298">
    <property type="component" value="Unassembled WGS sequence"/>
</dbReference>
<evidence type="ECO:0000313" key="3">
    <source>
        <dbReference type="Proteomes" id="UP000708298"/>
    </source>
</evidence>
<dbReference type="GO" id="GO:0009035">
    <property type="term" value="F:type I site-specific deoxyribonuclease activity"/>
    <property type="evidence" value="ECO:0007669"/>
    <property type="project" value="UniProtKB-EC"/>
</dbReference>
<name>A0A963YV04_9PROT</name>
<dbReference type="Pfam" id="PF04313">
    <property type="entry name" value="HSDR_N"/>
    <property type="match status" value="1"/>
</dbReference>
<dbReference type="InterPro" id="IPR007409">
    <property type="entry name" value="Restrct_endonuc_type1_HsdR_N"/>
</dbReference>
<sequence length="405" mass="44387">MSPDLEEFRNRILAHAKLAVNRAPKVESEASTNASLVQPFLTVLGYDVTNPDEVSPEHHADFSDKYQNKVDYAILNQGQPVIAIESKRVGAAMKDDRGQLRSYFNASPTVKLGILTDGLRYELYADSDKPNMMDEVAFLRVDLSEIAKSGSIDDLTLEGVSAVRSGLFNPEDVGAEAKRKLMFESIVQLIKAFKTSPPDDFIRFVLDRTEMGKKMGKLTQKVVDANRDIVQTAMEAFVAREALARLGFAPKDVVKAPPDYQEPPATGTAEQAISLETEGGSLPPSGGELAALEYSKNRLFYLVRDDILFGEVSKIAFRKYKKSLRVYYGGLNAGSLFDYRERKDGLPLLNFPALNVEDVPYAASPALDDLLLKSFTQRATEAGVVFGGQPVLRSIKGGHPDASAG</sequence>
<feature type="domain" description="Restriction endonuclease type I HsdR N-terminal" evidence="1">
    <location>
        <begin position="62"/>
        <end position="131"/>
    </location>
</feature>
<protein>
    <submittedName>
        <fullName evidence="2">Type I restriction enzyme HsdR N-terminal domain-containing protein</fullName>
    </submittedName>
</protein>
<proteinExistence type="predicted"/>
<keyword evidence="3" id="KW-1185">Reference proteome</keyword>
<comment type="caution">
    <text evidence="2">The sequence shown here is derived from an EMBL/GenBank/DDBJ whole genome shotgun (WGS) entry which is preliminary data.</text>
</comment>
<reference evidence="2" key="1">
    <citation type="journal article" date="2021" name="Microorganisms">
        <title>Acidisoma silvae sp. nov. and Acidisomacellulosilytica sp. nov., Two Acidophilic Bacteria Isolated from Decaying Wood, Hydrolyzing Cellulose and Producing Poly-3-hydroxybutyrate.</title>
        <authorList>
            <person name="Mieszkin S."/>
            <person name="Pouder E."/>
            <person name="Uroz S."/>
            <person name="Simon-Colin C."/>
            <person name="Alain K."/>
        </authorList>
    </citation>
    <scope>NUCLEOTIDE SEQUENCE</scope>
    <source>
        <strain evidence="2">HW T2.11</strain>
    </source>
</reference>
<accession>A0A963YV04</accession>